<keyword evidence="2" id="KW-1185">Reference proteome</keyword>
<proteinExistence type="predicted"/>
<dbReference type="AlphaFoldDB" id="A0A2K8MFG1"/>
<organism evidence="1 2">
    <name type="scientific">Sphingomonas psychrotolerans</name>
    <dbReference type="NCBI Taxonomy" id="1327635"/>
    <lineage>
        <taxon>Bacteria</taxon>
        <taxon>Pseudomonadati</taxon>
        <taxon>Pseudomonadota</taxon>
        <taxon>Alphaproteobacteria</taxon>
        <taxon>Sphingomonadales</taxon>
        <taxon>Sphingomonadaceae</taxon>
        <taxon>Sphingomonas</taxon>
    </lineage>
</organism>
<protein>
    <submittedName>
        <fullName evidence="1">Uncharacterized protein</fullName>
    </submittedName>
</protein>
<dbReference type="Proteomes" id="UP000229081">
    <property type="component" value="Chromosome"/>
</dbReference>
<reference evidence="1 2" key="1">
    <citation type="submission" date="2017-11" db="EMBL/GenBank/DDBJ databases">
        <title>Complete genome sequence of Sphingomonas sp. Strain Cra20, a psychrotolerant potential plant growth promoting rhizobacteria.</title>
        <authorList>
            <person name="Luo Y."/>
        </authorList>
    </citation>
    <scope>NUCLEOTIDE SEQUENCE [LARGE SCALE GENOMIC DNA]</scope>
    <source>
        <strain evidence="1 2">Cra20</strain>
    </source>
</reference>
<gene>
    <name evidence="1" type="ORF">CVN68_12060</name>
</gene>
<evidence type="ECO:0000313" key="1">
    <source>
        <dbReference type="EMBL" id="ATY32617.1"/>
    </source>
</evidence>
<dbReference type="KEGG" id="sphc:CVN68_12060"/>
<name>A0A2K8MFG1_9SPHN</name>
<dbReference type="EMBL" id="CP024923">
    <property type="protein sequence ID" value="ATY32617.1"/>
    <property type="molecule type" value="Genomic_DNA"/>
</dbReference>
<dbReference type="OrthoDB" id="9785698at2"/>
<accession>A0A2K8MFG1</accession>
<evidence type="ECO:0000313" key="2">
    <source>
        <dbReference type="Proteomes" id="UP000229081"/>
    </source>
</evidence>
<dbReference type="RefSeq" id="WP_100282424.1">
    <property type="nucleotide sequence ID" value="NZ_CP024923.1"/>
</dbReference>
<sequence length="87" mass="10067">MPTLTTLKPLVDEEPTNFTALEVSCGKFIDAWLADGGEPTDDEVVGFYSLWSQSLDARGRDEDDFYDWAYPFFVRYRDEVRAYLDRA</sequence>